<accession>A0A087BKB6</accession>
<dbReference type="Proteomes" id="UP000029024">
    <property type="component" value="Unassembled WGS sequence"/>
</dbReference>
<evidence type="ECO:0000313" key="2">
    <source>
        <dbReference type="Proteomes" id="UP000029024"/>
    </source>
</evidence>
<sequence>MLYNVSIMVNLWGALTSRDVRLLKNRIDKLDSLPENCWFVILNAMGTDLQPYESQLIHL</sequence>
<organism evidence="1 2">
    <name type="scientific">Bifidobacterium longum subsp. suis</name>
    <dbReference type="NCBI Taxonomy" id="1695"/>
    <lineage>
        <taxon>Bacteria</taxon>
        <taxon>Bacillati</taxon>
        <taxon>Actinomycetota</taxon>
        <taxon>Actinomycetes</taxon>
        <taxon>Bifidobacteriales</taxon>
        <taxon>Bifidobacteriaceae</taxon>
        <taxon>Bifidobacterium</taxon>
    </lineage>
</organism>
<dbReference type="Gene3D" id="3.20.20.80">
    <property type="entry name" value="Glycosidases"/>
    <property type="match status" value="1"/>
</dbReference>
<dbReference type="EMBL" id="JGZA01000009">
    <property type="protein sequence ID" value="KFI71466.1"/>
    <property type="molecule type" value="Genomic_DNA"/>
</dbReference>
<proteinExistence type="predicted"/>
<dbReference type="AlphaFoldDB" id="A0A087BKB6"/>
<name>A0A087BKB6_BIFLN</name>
<reference evidence="1 2" key="1">
    <citation type="submission" date="2014-03" db="EMBL/GenBank/DDBJ databases">
        <title>Genomics of Bifidobacteria.</title>
        <authorList>
            <person name="Ventura M."/>
            <person name="Milani C."/>
            <person name="Lugli G.A."/>
        </authorList>
    </citation>
    <scope>NUCLEOTIDE SEQUENCE [LARGE SCALE GENOMIC DNA]</scope>
    <source>
        <strain evidence="1 2">LMG 21814</strain>
    </source>
</reference>
<protein>
    <submittedName>
        <fullName evidence="1">Putative amylosucrase</fullName>
    </submittedName>
</protein>
<gene>
    <name evidence="1" type="ORF">BLSS_1767</name>
</gene>
<evidence type="ECO:0000313" key="1">
    <source>
        <dbReference type="EMBL" id="KFI71466.1"/>
    </source>
</evidence>
<comment type="caution">
    <text evidence="1">The sequence shown here is derived from an EMBL/GenBank/DDBJ whole genome shotgun (WGS) entry which is preliminary data.</text>
</comment>